<gene>
    <name evidence="2" type="ORF">GCM10011354_00740</name>
</gene>
<reference evidence="2" key="1">
    <citation type="journal article" date="2014" name="Int. J. Syst. Evol. Microbiol.">
        <title>Complete genome sequence of Corynebacterium casei LMG S-19264T (=DSM 44701T), isolated from a smear-ripened cheese.</title>
        <authorList>
            <consortium name="US DOE Joint Genome Institute (JGI-PGF)"/>
            <person name="Walter F."/>
            <person name="Albersmeier A."/>
            <person name="Kalinowski J."/>
            <person name="Ruckert C."/>
        </authorList>
    </citation>
    <scope>NUCLEOTIDE SEQUENCE</scope>
    <source>
        <strain evidence="2">CGMCC 1.14988</strain>
    </source>
</reference>
<sequence length="525" mass="58900">MPRPGVVVEVDERTPPLLVHAGEQLRFERFPLGTRAVYPPDVLPGLPDPDAAIAHALEHPLGRPPLRELLFAGMKLTIAFDDLSLPLPSMRPPDIRQRVIEQVLTLAAEAGVDDVELIAANALHRRMTADELRHVVGDRVFRSFWPERLRNHDAEDTAGMKLVGVTDHGEHVEINRRAAESDLLVYVNINLVTMGGGHKSVPVGLAGYRSLRPHHNVQTMLHSKSYMDPRHSALHGSTVRMGRLLAEHLTIFTIETTVNNAAFPDQTAFFTKREWEWSVKDQATAFAVKNTLDRLPPKARRKVLHNSLAPFQLTSVQAGETEAVHPRTLEHVHRQQLVEVDGQSDVLVTGIPYVGPYNVNSIMNPILAMCMGLGYFFNMYRGRPLVRHGGVMILFHPLRREFDPVHHPSYIDFFDQVLADTTNPALIEDKYEQAYATDPWYVHLYRNGNAYHGVHPFYMWYWGAHGMDHVGDVIWVGADPGVARRMGFRAAGTLTDALEMASDTVGRDPSITYLHAPPLTLAEVR</sequence>
<evidence type="ECO:0000313" key="3">
    <source>
        <dbReference type="Proteomes" id="UP000650511"/>
    </source>
</evidence>
<feature type="domain" description="LarA-like N-terminal" evidence="1">
    <location>
        <begin position="37"/>
        <end position="225"/>
    </location>
</feature>
<comment type="caution">
    <text evidence="2">The sequence shown here is derived from an EMBL/GenBank/DDBJ whole genome shotgun (WGS) entry which is preliminary data.</text>
</comment>
<dbReference type="InterPro" id="IPR043166">
    <property type="entry name" value="LarA-like_C"/>
</dbReference>
<dbReference type="Pfam" id="PF09861">
    <property type="entry name" value="Lar_N"/>
    <property type="match status" value="1"/>
</dbReference>
<dbReference type="GO" id="GO:0050043">
    <property type="term" value="F:lactate racemase activity"/>
    <property type="evidence" value="ECO:0007669"/>
    <property type="project" value="InterPro"/>
</dbReference>
<name>A0A8J3ABN6_9ACTN</name>
<proteinExistence type="predicted"/>
<dbReference type="InterPro" id="IPR048068">
    <property type="entry name" value="LarA-like"/>
</dbReference>
<dbReference type="InterPro" id="IPR018657">
    <property type="entry name" value="LarA-like_N"/>
</dbReference>
<dbReference type="PANTHER" id="PTHR33171:SF17">
    <property type="entry name" value="LARA-LIKE N-TERMINAL DOMAIN-CONTAINING PROTEIN"/>
    <property type="match status" value="1"/>
</dbReference>
<dbReference type="OrthoDB" id="9770545at2"/>
<evidence type="ECO:0000313" key="2">
    <source>
        <dbReference type="EMBL" id="GGI02551.1"/>
    </source>
</evidence>
<dbReference type="RefSeq" id="WP_130648133.1">
    <property type="nucleotide sequence ID" value="NZ_BMHA01000001.1"/>
</dbReference>
<evidence type="ECO:0000259" key="1">
    <source>
        <dbReference type="Pfam" id="PF09861"/>
    </source>
</evidence>
<organism evidence="2 3">
    <name type="scientific">Egicoccus halophilus</name>
    <dbReference type="NCBI Taxonomy" id="1670830"/>
    <lineage>
        <taxon>Bacteria</taxon>
        <taxon>Bacillati</taxon>
        <taxon>Actinomycetota</taxon>
        <taxon>Nitriliruptoria</taxon>
        <taxon>Egicoccales</taxon>
        <taxon>Egicoccaceae</taxon>
        <taxon>Egicoccus</taxon>
    </lineage>
</organism>
<dbReference type="EMBL" id="BMHA01000001">
    <property type="protein sequence ID" value="GGI02551.1"/>
    <property type="molecule type" value="Genomic_DNA"/>
</dbReference>
<dbReference type="PANTHER" id="PTHR33171">
    <property type="entry name" value="LAR_N DOMAIN-CONTAINING PROTEIN"/>
    <property type="match status" value="1"/>
</dbReference>
<dbReference type="AlphaFoldDB" id="A0A8J3ABN6"/>
<dbReference type="Gene3D" id="3.40.50.11440">
    <property type="match status" value="1"/>
</dbReference>
<keyword evidence="3" id="KW-1185">Reference proteome</keyword>
<protein>
    <recommendedName>
        <fullName evidence="1">LarA-like N-terminal domain-containing protein</fullName>
    </recommendedName>
</protein>
<dbReference type="Gene3D" id="3.90.226.30">
    <property type="match status" value="1"/>
</dbReference>
<dbReference type="Proteomes" id="UP000650511">
    <property type="component" value="Unassembled WGS sequence"/>
</dbReference>
<accession>A0A8J3ABN6</accession>
<reference evidence="2" key="2">
    <citation type="submission" date="2020-09" db="EMBL/GenBank/DDBJ databases">
        <authorList>
            <person name="Sun Q."/>
            <person name="Zhou Y."/>
        </authorList>
    </citation>
    <scope>NUCLEOTIDE SEQUENCE</scope>
    <source>
        <strain evidence="2">CGMCC 1.14988</strain>
    </source>
</reference>